<accession>A0A2S6GVA6</accession>
<reference evidence="4 5" key="1">
    <citation type="submission" date="2018-02" db="EMBL/GenBank/DDBJ databases">
        <title>Genomic Encyclopedia of Archaeal and Bacterial Type Strains, Phase II (KMG-II): from individual species to whole genera.</title>
        <authorList>
            <person name="Goeker M."/>
        </authorList>
    </citation>
    <scope>NUCLEOTIDE SEQUENCE [LARGE SCALE GENOMIC DNA]</scope>
    <source>
        <strain evidence="4 5">YU 961-1</strain>
    </source>
</reference>
<evidence type="ECO:0000313" key="5">
    <source>
        <dbReference type="Proteomes" id="UP000239203"/>
    </source>
</evidence>
<dbReference type="EMBL" id="PTIX01000004">
    <property type="protein sequence ID" value="PPK69061.1"/>
    <property type="molecule type" value="Genomic_DNA"/>
</dbReference>
<organism evidence="4 5">
    <name type="scientific">Actinokineospora auranticolor</name>
    <dbReference type="NCBI Taxonomy" id="155976"/>
    <lineage>
        <taxon>Bacteria</taxon>
        <taxon>Bacillati</taxon>
        <taxon>Actinomycetota</taxon>
        <taxon>Actinomycetes</taxon>
        <taxon>Pseudonocardiales</taxon>
        <taxon>Pseudonocardiaceae</taxon>
        <taxon>Actinokineospora</taxon>
    </lineage>
</organism>
<keyword evidence="1 4" id="KW-0808">Transferase</keyword>
<evidence type="ECO:0000256" key="2">
    <source>
        <dbReference type="ARBA" id="ARBA00023315"/>
    </source>
</evidence>
<sequence length="152" mass="17511">MRIRIAGEGDIPALTRLRRLWTEELTPTTPDDEFESTFTQWWLHERDRRIFWLAETEDADPIGFLNMVIFTRMPRPSQPPSTWGYVSNVYVRATHRNQGTGQDLLNAAITHADTHNYVRLVLSPTDRSIPFYNRAGFTPATSLLIRPGVPTE</sequence>
<dbReference type="InterPro" id="IPR050832">
    <property type="entry name" value="Bact_Acetyltransf"/>
</dbReference>
<gene>
    <name evidence="4" type="ORF">CLV40_104311</name>
</gene>
<dbReference type="Proteomes" id="UP000239203">
    <property type="component" value="Unassembled WGS sequence"/>
</dbReference>
<dbReference type="Gene3D" id="3.40.630.30">
    <property type="match status" value="1"/>
</dbReference>
<name>A0A2S6GVA6_9PSEU</name>
<dbReference type="GO" id="GO:0016747">
    <property type="term" value="F:acyltransferase activity, transferring groups other than amino-acyl groups"/>
    <property type="evidence" value="ECO:0007669"/>
    <property type="project" value="InterPro"/>
</dbReference>
<keyword evidence="2 4" id="KW-0012">Acyltransferase</keyword>
<dbReference type="InterPro" id="IPR016181">
    <property type="entry name" value="Acyl_CoA_acyltransferase"/>
</dbReference>
<dbReference type="InterPro" id="IPR000182">
    <property type="entry name" value="GNAT_dom"/>
</dbReference>
<proteinExistence type="predicted"/>
<comment type="caution">
    <text evidence="4">The sequence shown here is derived from an EMBL/GenBank/DDBJ whole genome shotgun (WGS) entry which is preliminary data.</text>
</comment>
<dbReference type="OrthoDB" id="4936934at2"/>
<dbReference type="PANTHER" id="PTHR43877">
    <property type="entry name" value="AMINOALKYLPHOSPHONATE N-ACETYLTRANSFERASE-RELATED-RELATED"/>
    <property type="match status" value="1"/>
</dbReference>
<dbReference type="AlphaFoldDB" id="A0A2S6GVA6"/>
<evidence type="ECO:0000313" key="4">
    <source>
        <dbReference type="EMBL" id="PPK69061.1"/>
    </source>
</evidence>
<dbReference type="RefSeq" id="WP_104478587.1">
    <property type="nucleotide sequence ID" value="NZ_CP154825.1"/>
</dbReference>
<dbReference type="SUPFAM" id="SSF55729">
    <property type="entry name" value="Acyl-CoA N-acyltransferases (Nat)"/>
    <property type="match status" value="1"/>
</dbReference>
<dbReference type="CDD" id="cd04301">
    <property type="entry name" value="NAT_SF"/>
    <property type="match status" value="1"/>
</dbReference>
<protein>
    <submittedName>
        <fullName evidence="4">L-amino acid N-acyltransferase YncA</fullName>
    </submittedName>
</protein>
<dbReference type="PANTHER" id="PTHR43877:SF2">
    <property type="entry name" value="AMINOALKYLPHOSPHONATE N-ACETYLTRANSFERASE-RELATED"/>
    <property type="match status" value="1"/>
</dbReference>
<feature type="domain" description="N-acetyltransferase" evidence="3">
    <location>
        <begin position="1"/>
        <end position="152"/>
    </location>
</feature>
<evidence type="ECO:0000256" key="1">
    <source>
        <dbReference type="ARBA" id="ARBA00022679"/>
    </source>
</evidence>
<dbReference type="PROSITE" id="PS51186">
    <property type="entry name" value="GNAT"/>
    <property type="match status" value="1"/>
</dbReference>
<dbReference type="Pfam" id="PF00583">
    <property type="entry name" value="Acetyltransf_1"/>
    <property type="match status" value="1"/>
</dbReference>
<evidence type="ECO:0000259" key="3">
    <source>
        <dbReference type="PROSITE" id="PS51186"/>
    </source>
</evidence>
<keyword evidence="5" id="KW-1185">Reference proteome</keyword>